<dbReference type="PRINTS" id="PR00364">
    <property type="entry name" value="DISEASERSIST"/>
</dbReference>
<dbReference type="InterPro" id="IPR036388">
    <property type="entry name" value="WH-like_DNA-bd_sf"/>
</dbReference>
<dbReference type="SMART" id="SM00028">
    <property type="entry name" value="TPR"/>
    <property type="match status" value="3"/>
</dbReference>
<evidence type="ECO:0000259" key="1">
    <source>
        <dbReference type="Pfam" id="PF13191"/>
    </source>
</evidence>
<dbReference type="InterPro" id="IPR019734">
    <property type="entry name" value="TPR_rpt"/>
</dbReference>
<dbReference type="PANTHER" id="PTHR47691">
    <property type="entry name" value="REGULATOR-RELATED"/>
    <property type="match status" value="1"/>
</dbReference>
<dbReference type="SUPFAM" id="SSF48452">
    <property type="entry name" value="TPR-like"/>
    <property type="match status" value="1"/>
</dbReference>
<name>A0A7W9STN1_ARMRO</name>
<dbReference type="InterPro" id="IPR041664">
    <property type="entry name" value="AAA_16"/>
</dbReference>
<dbReference type="GO" id="GO:0006355">
    <property type="term" value="P:regulation of DNA-templated transcription"/>
    <property type="evidence" value="ECO:0007669"/>
    <property type="project" value="InterPro"/>
</dbReference>
<evidence type="ECO:0000313" key="4">
    <source>
        <dbReference type="Proteomes" id="UP000520814"/>
    </source>
</evidence>
<dbReference type="InterPro" id="IPR016032">
    <property type="entry name" value="Sig_transdc_resp-reg_C-effctor"/>
</dbReference>
<dbReference type="GO" id="GO:0003677">
    <property type="term" value="F:DNA binding"/>
    <property type="evidence" value="ECO:0007669"/>
    <property type="project" value="InterPro"/>
</dbReference>
<dbReference type="AlphaFoldDB" id="A0A7W9STN1"/>
<dbReference type="SUPFAM" id="SSF52540">
    <property type="entry name" value="P-loop containing nucleoside triphosphate hydrolases"/>
    <property type="match status" value="1"/>
</dbReference>
<dbReference type="Pfam" id="PF13191">
    <property type="entry name" value="AAA_16"/>
    <property type="match status" value="1"/>
</dbReference>
<feature type="domain" description="Orc1-like AAA ATPase" evidence="1">
    <location>
        <begin position="180"/>
        <end position="367"/>
    </location>
</feature>
<reference evidence="3 4" key="1">
    <citation type="submission" date="2020-08" db="EMBL/GenBank/DDBJ databases">
        <title>Genomic Encyclopedia of Type Strains, Phase IV (KMG-IV): sequencing the most valuable type-strain genomes for metagenomic binning, comparative biology and taxonomic classification.</title>
        <authorList>
            <person name="Goeker M."/>
        </authorList>
    </citation>
    <scope>NUCLEOTIDE SEQUENCE [LARGE SCALE GENOMIC DNA]</scope>
    <source>
        <strain evidence="3 4">DSM 23562</strain>
    </source>
</reference>
<dbReference type="InterPro" id="IPR027417">
    <property type="entry name" value="P-loop_NTPase"/>
</dbReference>
<sequence>MHWRVELLGDLRVLCGERVVTRLESRKIVALLARLALAPQRLHSREELADLLWPESDRETGLARLRHALSSLRRTLIPADLEGEGFFTADRQSVRVRPEALSCDVREFERAVGQRHWAEARTLYRGELLPGHYDDWLDDERTRLQALFESLPQSAPSVGEASPTPVLGTQQCLLPGYLTRFHGREHEHAQLSALLPTRRLVTLLGPGGIGKTRLATELAQSVAAHYAVVAFVPLAECVESGQLLDRVRAALQLAGGERSALEQLVPFLYERPALLVLDNLEQLVDGEAAEVIEQLLLAVPSLTCLATSRQVLGVPGEQVFPLSPLSPEPSLALFLDRAQAARPDFALSERNRDALTGLCARLEGVPLALELAASRIRSLSPAEMQAQLDQSLRLLARPAPGSQKNTRHASLHAAIEWSWRLLPLPQQRFLAQLSVFRGGWTAAAAEAVCGVADAAERLAALTDASLVRRDDSQAEESRFTLLELIRTFAAEQLSADEASATQARHRRYFAQHATDEDAGNVLAALESACGAGDAARAYTLFLAQATRTLAVLGAPLALALGKSVLALPAPTPRERLLTLSHTVAFADTCGDTEAAHALAQDALTAAGSEPSLRGVALAIQGQLAVSNYAAPAAALPLLREALVLSEVAQDLPTQATVLRRLGILLLRSKQLPEAAGCFERSERLFLSVGDASGARYALANRAHVLGAQGDSLGSLALYQTCLARARALGDRVHQSKLLLNIGSLQAELGQWPEALESGQACVRVCQAIGNLRTLAFAFWNLPEPLLHLGHPDRAVQLMAFAETFWLARFDALTPDDHTYRDGIYNQASATAAQKAMGSTLSLSEALALALG</sequence>
<dbReference type="InterPro" id="IPR058852">
    <property type="entry name" value="HTH_77"/>
</dbReference>
<protein>
    <submittedName>
        <fullName evidence="3">Putative ATPase</fullName>
    </submittedName>
</protein>
<dbReference type="EMBL" id="JACHGW010000004">
    <property type="protein sequence ID" value="MBB6052642.1"/>
    <property type="molecule type" value="Genomic_DNA"/>
</dbReference>
<gene>
    <name evidence="3" type="ORF">HNQ39_004463</name>
</gene>
<dbReference type="Pfam" id="PF25872">
    <property type="entry name" value="HTH_77"/>
    <property type="match status" value="1"/>
</dbReference>
<dbReference type="SUPFAM" id="SSF46894">
    <property type="entry name" value="C-terminal effector domain of the bipartite response regulators"/>
    <property type="match status" value="1"/>
</dbReference>
<dbReference type="Gene3D" id="3.40.50.300">
    <property type="entry name" value="P-loop containing nucleotide triphosphate hydrolases"/>
    <property type="match status" value="1"/>
</dbReference>
<evidence type="ECO:0000259" key="2">
    <source>
        <dbReference type="Pfam" id="PF25872"/>
    </source>
</evidence>
<dbReference type="PANTHER" id="PTHR47691:SF3">
    <property type="entry name" value="HTH-TYPE TRANSCRIPTIONAL REGULATOR RV0890C-RELATED"/>
    <property type="match status" value="1"/>
</dbReference>
<dbReference type="Gene3D" id="1.10.10.10">
    <property type="entry name" value="Winged helix-like DNA-binding domain superfamily/Winged helix DNA-binding domain"/>
    <property type="match status" value="1"/>
</dbReference>
<evidence type="ECO:0000313" key="3">
    <source>
        <dbReference type="EMBL" id="MBB6052642.1"/>
    </source>
</evidence>
<keyword evidence="4" id="KW-1185">Reference proteome</keyword>
<comment type="caution">
    <text evidence="3">The sequence shown here is derived from an EMBL/GenBank/DDBJ whole genome shotgun (WGS) entry which is preliminary data.</text>
</comment>
<accession>A0A7W9STN1</accession>
<proteinExistence type="predicted"/>
<dbReference type="Proteomes" id="UP000520814">
    <property type="component" value="Unassembled WGS sequence"/>
</dbReference>
<organism evidence="3 4">
    <name type="scientific">Armatimonas rosea</name>
    <dbReference type="NCBI Taxonomy" id="685828"/>
    <lineage>
        <taxon>Bacteria</taxon>
        <taxon>Bacillati</taxon>
        <taxon>Armatimonadota</taxon>
        <taxon>Armatimonadia</taxon>
        <taxon>Armatimonadales</taxon>
        <taxon>Armatimonadaceae</taxon>
        <taxon>Armatimonas</taxon>
    </lineage>
</organism>
<dbReference type="GO" id="GO:0043531">
    <property type="term" value="F:ADP binding"/>
    <property type="evidence" value="ECO:0007669"/>
    <property type="project" value="InterPro"/>
</dbReference>
<feature type="domain" description="Winged helix-turn-helix" evidence="2">
    <location>
        <begin position="429"/>
        <end position="493"/>
    </location>
</feature>
<dbReference type="InterPro" id="IPR011990">
    <property type="entry name" value="TPR-like_helical_dom_sf"/>
</dbReference>
<dbReference type="Gene3D" id="1.25.40.10">
    <property type="entry name" value="Tetratricopeptide repeat domain"/>
    <property type="match status" value="1"/>
</dbReference>
<dbReference type="RefSeq" id="WP_184202056.1">
    <property type="nucleotide sequence ID" value="NZ_JACHGW010000004.1"/>
</dbReference>